<dbReference type="EnsemblMetazoa" id="Aqu2.1.21220_001">
    <property type="protein sequence ID" value="Aqu2.1.21220_001"/>
    <property type="gene ID" value="Aqu2.1.21220"/>
</dbReference>
<name>A0A1X7U0A7_AMPQE</name>
<accession>A0A1X7U0A7</accession>
<sequence length="22" mass="2294">MSLTVSVGILGLIRDIPAHSTL</sequence>
<proteinExistence type="predicted"/>
<protein>
    <submittedName>
        <fullName evidence="1">Uncharacterized protein</fullName>
    </submittedName>
</protein>
<dbReference type="AlphaFoldDB" id="A0A1X7U0A7"/>
<evidence type="ECO:0000313" key="1">
    <source>
        <dbReference type="EnsemblMetazoa" id="Aqu2.1.21220_001"/>
    </source>
</evidence>
<dbReference type="InParanoid" id="A0A1X7U0A7"/>
<organism evidence="1">
    <name type="scientific">Amphimedon queenslandica</name>
    <name type="common">Sponge</name>
    <dbReference type="NCBI Taxonomy" id="400682"/>
    <lineage>
        <taxon>Eukaryota</taxon>
        <taxon>Metazoa</taxon>
        <taxon>Porifera</taxon>
        <taxon>Demospongiae</taxon>
        <taxon>Heteroscleromorpha</taxon>
        <taxon>Haplosclerida</taxon>
        <taxon>Niphatidae</taxon>
        <taxon>Amphimedon</taxon>
    </lineage>
</organism>
<reference evidence="1" key="1">
    <citation type="submission" date="2017-05" db="UniProtKB">
        <authorList>
            <consortium name="EnsemblMetazoa"/>
        </authorList>
    </citation>
    <scope>IDENTIFICATION</scope>
</reference>